<evidence type="ECO:0000313" key="3">
    <source>
        <dbReference type="Proteomes" id="UP000050277"/>
    </source>
</evidence>
<dbReference type="Proteomes" id="UP000050277">
    <property type="component" value="Unassembled WGS sequence"/>
</dbReference>
<protein>
    <recommendedName>
        <fullName evidence="1">Uracil-DNA glycosylase-like domain-containing protein</fullName>
    </recommendedName>
</protein>
<dbReference type="InterPro" id="IPR026353">
    <property type="entry name" value="Hypoxan-DNA_Glyclase"/>
</dbReference>
<dbReference type="SMART" id="SM00987">
    <property type="entry name" value="UreE_C"/>
    <property type="match status" value="1"/>
</dbReference>
<gene>
    <name evidence="2" type="ORF">SE18_01930</name>
</gene>
<evidence type="ECO:0000259" key="1">
    <source>
        <dbReference type="SMART" id="SM00986"/>
    </source>
</evidence>
<dbReference type="Pfam" id="PF03167">
    <property type="entry name" value="UDG"/>
    <property type="match status" value="1"/>
</dbReference>
<accession>A0A0P6YLD7</accession>
<dbReference type="PATRIC" id="fig|70996.4.peg.1265"/>
<dbReference type="NCBIfam" id="TIGR04274">
    <property type="entry name" value="hypoxanDNAglyco"/>
    <property type="match status" value="1"/>
</dbReference>
<dbReference type="OrthoDB" id="9799921at2"/>
<dbReference type="InterPro" id="IPR036895">
    <property type="entry name" value="Uracil-DNA_glycosylase-like_sf"/>
</dbReference>
<feature type="domain" description="Uracil-DNA glycosylase-like" evidence="1">
    <location>
        <begin position="7"/>
        <end position="163"/>
    </location>
</feature>
<proteinExistence type="predicted"/>
<sequence length="169" mass="18583">MTKYALPAIVHPTSQRLILGTLPGDRSLAAQFYYMHPRNQFWRIMQALFAAEPGATSTERIDFLACHGIALWDVLHAAERDGSLDTAITQPIANDFATLLSSYPTIHTIGLNGIKAQQLFERLVWPTLSTGLQSRLTVHALPSTSPANTQAFSAKVQAWAVIVQDKQQG</sequence>
<evidence type="ECO:0000313" key="2">
    <source>
        <dbReference type="EMBL" id="KPL91438.1"/>
    </source>
</evidence>
<dbReference type="SUPFAM" id="SSF52141">
    <property type="entry name" value="Uracil-DNA glycosylase-like"/>
    <property type="match status" value="1"/>
</dbReference>
<dbReference type="Gene3D" id="3.40.470.10">
    <property type="entry name" value="Uracil-DNA glycosylase-like domain"/>
    <property type="match status" value="1"/>
</dbReference>
<dbReference type="InterPro" id="IPR005122">
    <property type="entry name" value="Uracil-DNA_glycosylase-like"/>
</dbReference>
<name>A0A0P6YLD7_9CHLR</name>
<dbReference type="STRING" id="70996.SE18_01930"/>
<dbReference type="CDD" id="cd10032">
    <property type="entry name" value="UDG-F6_HDG"/>
    <property type="match status" value="1"/>
</dbReference>
<dbReference type="SMART" id="SM00986">
    <property type="entry name" value="UDG"/>
    <property type="match status" value="1"/>
</dbReference>
<comment type="caution">
    <text evidence="2">The sequence shown here is derived from an EMBL/GenBank/DDBJ whole genome shotgun (WGS) entry which is preliminary data.</text>
</comment>
<reference evidence="2 3" key="1">
    <citation type="submission" date="2015-07" db="EMBL/GenBank/DDBJ databases">
        <title>Whole genome sequence of Herpetosiphon geysericola DSM 7119.</title>
        <authorList>
            <person name="Hemp J."/>
            <person name="Ward L.M."/>
            <person name="Pace L.A."/>
            <person name="Fischer W.W."/>
        </authorList>
    </citation>
    <scope>NUCLEOTIDE SEQUENCE [LARGE SCALE GENOMIC DNA]</scope>
    <source>
        <strain evidence="2 3">DSM 7119</strain>
    </source>
</reference>
<keyword evidence="3" id="KW-1185">Reference proteome</keyword>
<dbReference type="RefSeq" id="WP_054532733.1">
    <property type="nucleotide sequence ID" value="NZ_LGKP01000005.1"/>
</dbReference>
<dbReference type="EMBL" id="LGKP01000005">
    <property type="protein sequence ID" value="KPL91438.1"/>
    <property type="molecule type" value="Genomic_DNA"/>
</dbReference>
<dbReference type="AlphaFoldDB" id="A0A0P6YLD7"/>
<organism evidence="2 3">
    <name type="scientific">Herpetosiphon geysericola</name>
    <dbReference type="NCBI Taxonomy" id="70996"/>
    <lineage>
        <taxon>Bacteria</taxon>
        <taxon>Bacillati</taxon>
        <taxon>Chloroflexota</taxon>
        <taxon>Chloroflexia</taxon>
        <taxon>Herpetosiphonales</taxon>
        <taxon>Herpetosiphonaceae</taxon>
        <taxon>Herpetosiphon</taxon>
    </lineage>
</organism>